<protein>
    <submittedName>
        <fullName evidence="2">PadR family transcriptional regulator</fullName>
    </submittedName>
</protein>
<dbReference type="Gene3D" id="1.10.10.10">
    <property type="entry name" value="Winged helix-like DNA-binding domain superfamily/Winged helix DNA-binding domain"/>
    <property type="match status" value="1"/>
</dbReference>
<evidence type="ECO:0000259" key="1">
    <source>
        <dbReference type="Pfam" id="PF03551"/>
    </source>
</evidence>
<accession>A0A846XAJ6</accession>
<dbReference type="RefSeq" id="WP_068036691.1">
    <property type="nucleotide sequence ID" value="NZ_JAAXOO010000001.1"/>
</dbReference>
<dbReference type="Pfam" id="PF03551">
    <property type="entry name" value="PadR"/>
    <property type="match status" value="1"/>
</dbReference>
<feature type="domain" description="Transcription regulator PadR N-terminal" evidence="1">
    <location>
        <begin position="8"/>
        <end position="82"/>
    </location>
</feature>
<sequence>MSAVRLLVLGVTRRYQPTHGYAVRRELLSWRADTWTNVQPGSIYHAIKQLTQEGKLHTLGTEGGGRGPGRTLFELTPTGEIEFFERLDAALTSVDMEELGAGIAFMDALPRAEVVARLEEQRARSETIRTDLLAMIADYPGRHEPPHFPDLLELWSGVFDNLTGWTSGVLDRLERGEYALSDEEVPRTGS</sequence>
<dbReference type="InterPro" id="IPR036390">
    <property type="entry name" value="WH_DNA-bd_sf"/>
</dbReference>
<dbReference type="InterPro" id="IPR005149">
    <property type="entry name" value="Tscrpt_reg_PadR_N"/>
</dbReference>
<dbReference type="Proteomes" id="UP000565715">
    <property type="component" value="Unassembled WGS sequence"/>
</dbReference>
<dbReference type="InterPro" id="IPR036388">
    <property type="entry name" value="WH-like_DNA-bd_sf"/>
</dbReference>
<dbReference type="PANTHER" id="PTHR33169">
    <property type="entry name" value="PADR-FAMILY TRANSCRIPTIONAL REGULATOR"/>
    <property type="match status" value="1"/>
</dbReference>
<dbReference type="AlphaFoldDB" id="A0A846XAJ6"/>
<evidence type="ECO:0000313" key="3">
    <source>
        <dbReference type="Proteomes" id="UP000565715"/>
    </source>
</evidence>
<dbReference type="InterPro" id="IPR052509">
    <property type="entry name" value="Metal_resp_DNA-bind_regulator"/>
</dbReference>
<name>A0A846XAJ6_9NOCA</name>
<dbReference type="SUPFAM" id="SSF46785">
    <property type="entry name" value="Winged helix' DNA-binding domain"/>
    <property type="match status" value="1"/>
</dbReference>
<evidence type="ECO:0000313" key="2">
    <source>
        <dbReference type="EMBL" id="NKY32435.1"/>
    </source>
</evidence>
<reference evidence="2 3" key="1">
    <citation type="submission" date="2020-04" db="EMBL/GenBank/DDBJ databases">
        <title>MicrobeNet Type strains.</title>
        <authorList>
            <person name="Nicholson A.C."/>
        </authorList>
    </citation>
    <scope>NUCLEOTIDE SEQUENCE [LARGE SCALE GENOMIC DNA]</scope>
    <source>
        <strain evidence="2 3">DSM 45078</strain>
    </source>
</reference>
<dbReference type="PANTHER" id="PTHR33169:SF14">
    <property type="entry name" value="TRANSCRIPTIONAL REGULATOR RV3488"/>
    <property type="match status" value="1"/>
</dbReference>
<comment type="caution">
    <text evidence="2">The sequence shown here is derived from an EMBL/GenBank/DDBJ whole genome shotgun (WGS) entry which is preliminary data.</text>
</comment>
<keyword evidence="3" id="KW-1185">Reference proteome</keyword>
<organism evidence="2 3">
    <name type="scientific">Nocardia speluncae</name>
    <dbReference type="NCBI Taxonomy" id="419477"/>
    <lineage>
        <taxon>Bacteria</taxon>
        <taxon>Bacillati</taxon>
        <taxon>Actinomycetota</taxon>
        <taxon>Actinomycetes</taxon>
        <taxon>Mycobacteriales</taxon>
        <taxon>Nocardiaceae</taxon>
        <taxon>Nocardia</taxon>
    </lineage>
</organism>
<proteinExistence type="predicted"/>
<dbReference type="EMBL" id="JAAXOO010000001">
    <property type="protein sequence ID" value="NKY32435.1"/>
    <property type="molecule type" value="Genomic_DNA"/>
</dbReference>
<gene>
    <name evidence="2" type="ORF">HGA13_05010</name>
</gene>